<evidence type="ECO:0000259" key="1">
    <source>
        <dbReference type="PROSITE" id="PS50093"/>
    </source>
</evidence>
<gene>
    <name evidence="2" type="ORF">BET10_01905</name>
</gene>
<dbReference type="PROSITE" id="PS50093">
    <property type="entry name" value="PKD"/>
    <property type="match status" value="1"/>
</dbReference>
<proteinExistence type="predicted"/>
<dbReference type="Gene3D" id="2.60.40.10">
    <property type="entry name" value="Immunoglobulins"/>
    <property type="match status" value="6"/>
</dbReference>
<dbReference type="InterPro" id="IPR029865">
    <property type="entry name" value="KIAA0319-like"/>
</dbReference>
<dbReference type="AlphaFoldDB" id="A0A1S1N1J6"/>
<protein>
    <recommendedName>
        <fullName evidence="1">PKD domain-containing protein</fullName>
    </recommendedName>
</protein>
<keyword evidence="3" id="KW-1185">Reference proteome</keyword>
<dbReference type="InterPro" id="IPR035986">
    <property type="entry name" value="PKD_dom_sf"/>
</dbReference>
<name>A0A1S1N1J6_9GAMM</name>
<reference evidence="2 3" key="1">
    <citation type="submission" date="2016-09" db="EMBL/GenBank/DDBJ databases">
        <title>Pseudoalteromonas amylolytica sp. nov., isolated from the surface seawater.</title>
        <authorList>
            <person name="Wu Y.-H."/>
            <person name="Cheng H."/>
            <person name="Jin X.-B."/>
            <person name="Wang C.-S."/>
            <person name="Xu X.-W."/>
        </authorList>
    </citation>
    <scope>NUCLEOTIDE SEQUENCE [LARGE SCALE GENOMIC DNA]</scope>
    <source>
        <strain evidence="2 3">JW1</strain>
    </source>
</reference>
<dbReference type="PROSITE" id="PS51257">
    <property type="entry name" value="PROKAR_LIPOPROTEIN"/>
    <property type="match status" value="1"/>
</dbReference>
<comment type="caution">
    <text evidence="2">The sequence shown here is derived from an EMBL/GenBank/DDBJ whole genome shotgun (WGS) entry which is preliminary data.</text>
</comment>
<dbReference type="RefSeq" id="WP_070982791.1">
    <property type="nucleotide sequence ID" value="NZ_MKJU01000003.1"/>
</dbReference>
<dbReference type="PANTHER" id="PTHR46182:SF2">
    <property type="entry name" value="FI19480P1"/>
    <property type="match status" value="1"/>
</dbReference>
<evidence type="ECO:0000313" key="3">
    <source>
        <dbReference type="Proteomes" id="UP000179786"/>
    </source>
</evidence>
<dbReference type="GO" id="GO:0031410">
    <property type="term" value="C:cytoplasmic vesicle"/>
    <property type="evidence" value="ECO:0007669"/>
    <property type="project" value="TreeGrafter"/>
</dbReference>
<dbReference type="InterPro" id="IPR000601">
    <property type="entry name" value="PKD_dom"/>
</dbReference>
<dbReference type="EMBL" id="MKJU01000003">
    <property type="protein sequence ID" value="OHU93223.1"/>
    <property type="molecule type" value="Genomic_DNA"/>
</dbReference>
<organism evidence="2 3">
    <name type="scientific">Pseudoalteromonas amylolytica</name>
    <dbReference type="NCBI Taxonomy" id="1859457"/>
    <lineage>
        <taxon>Bacteria</taxon>
        <taxon>Pseudomonadati</taxon>
        <taxon>Pseudomonadota</taxon>
        <taxon>Gammaproteobacteria</taxon>
        <taxon>Alteromonadales</taxon>
        <taxon>Pseudoalteromonadaceae</taxon>
        <taxon>Pseudoalteromonas</taxon>
    </lineage>
</organism>
<dbReference type="Proteomes" id="UP000179786">
    <property type="component" value="Unassembled WGS sequence"/>
</dbReference>
<sequence length="795" mass="85833">MIWKNSFPIPLCILISACGGSGSTEVQAETNSAAKNQAPIAVITSSDTTITKNKLVHFNASKSYDPDGDALSYEWTLTKGAERTPVAIDVRNKEEIAVQLNTADKYVLTLTASDGKAYSKPSSFEFVLNDDMKLVASAGQDITVKKGQIVSLDGSESRDLDGVITGYQWRIIEKPENSQAKIFKDKKVKTTFVADQVGQFVVELSVQNDQGDIATDTLTVTSDALGVNSTPVVVLKDLETQLKPNEVIVLDASESYDPDRFDNLSFAWDVVSQPEGASANLSTLFDAQTSFSAAVLGDYEIEVSVTDSHGASAQASYLLSVTTDNLPPVAQLGEDIHAPVAPLELVCKSCFDPEGEPLTYQWQLLSRPQQSAAQLQAATESVAKLHPDVAGEYAVAVSVSDGQTEVTSNTQTYYIDANQQPTAHLTAPDVAYIGNTVELDASQSSDPNNDTLTYEWQLIESAAQVQLHTRDDGTAYFTPTELGSYIVSLRVHDGQYYSDPLTHTVQVQANLPPVIVLADDSAREVEVGAQVLFNASASYDPEGDALSYQWSLVKPEDSTAQLTTDASDSTSLVVDVAGTYAINLHLSDSIGNSSSKTVRVDVSDPVNMLTGYVRGTVVNSYKHPVADAGFTINGKQYVSDAQGVLNVQVEVEEGAALVIKTEDERLASGTYTAPSVTQDGFVINFGEAFVPNMQPIEVRLFTCPQYSGPDVIEVGYRMYSTVPEMGSITSEYDQKISFTLDSLGRSTQAFSLPATAKYELYVDDNLQITTPSSQLMNVYYSVDIPSRGFVTICNQ</sequence>
<dbReference type="STRING" id="1859457.BET10_01905"/>
<accession>A0A1S1N1J6</accession>
<dbReference type="InterPro" id="IPR013783">
    <property type="entry name" value="Ig-like_fold"/>
</dbReference>
<evidence type="ECO:0000313" key="2">
    <source>
        <dbReference type="EMBL" id="OHU93223.1"/>
    </source>
</evidence>
<dbReference type="OrthoDB" id="9806238at2"/>
<dbReference type="InterPro" id="IPR022409">
    <property type="entry name" value="PKD/Chitinase_dom"/>
</dbReference>
<dbReference type="PANTHER" id="PTHR46182">
    <property type="entry name" value="FI19480P1"/>
    <property type="match status" value="1"/>
</dbReference>
<dbReference type="Pfam" id="PF22352">
    <property type="entry name" value="K319L-like_PKD"/>
    <property type="match status" value="4"/>
</dbReference>
<dbReference type="SMART" id="SM00089">
    <property type="entry name" value="PKD"/>
    <property type="match status" value="4"/>
</dbReference>
<dbReference type="Pfam" id="PF18911">
    <property type="entry name" value="PKD_4"/>
    <property type="match status" value="1"/>
</dbReference>
<dbReference type="SUPFAM" id="SSF49299">
    <property type="entry name" value="PKD domain"/>
    <property type="match status" value="3"/>
</dbReference>
<dbReference type="GO" id="GO:0016020">
    <property type="term" value="C:membrane"/>
    <property type="evidence" value="ECO:0007669"/>
    <property type="project" value="TreeGrafter"/>
</dbReference>
<feature type="domain" description="PKD" evidence="1">
    <location>
        <begin position="527"/>
        <end position="602"/>
    </location>
</feature>